<dbReference type="AlphaFoldDB" id="A0A061EVZ8"/>
<feature type="domain" description="CCHC-type" evidence="2">
    <location>
        <begin position="55"/>
        <end position="69"/>
    </location>
</feature>
<name>A0A061EVZ8_THECC</name>
<dbReference type="InterPro" id="IPR001878">
    <property type="entry name" value="Znf_CCHC"/>
</dbReference>
<protein>
    <recommendedName>
        <fullName evidence="2">CCHC-type domain-containing protein</fullName>
    </recommendedName>
</protein>
<dbReference type="OMA" id="FRSECPM"/>
<dbReference type="Gene3D" id="4.10.60.10">
    <property type="entry name" value="Zinc finger, CCHC-type"/>
    <property type="match status" value="1"/>
</dbReference>
<dbReference type="SUPFAM" id="SSF57756">
    <property type="entry name" value="Retrovirus zinc finger-like domains"/>
    <property type="match status" value="1"/>
</dbReference>
<dbReference type="Pfam" id="PF00098">
    <property type="entry name" value="zf-CCHC"/>
    <property type="match status" value="1"/>
</dbReference>
<reference evidence="3 4" key="1">
    <citation type="journal article" date="2013" name="Genome Biol.">
        <title>The genome sequence of the most widely cultivated cacao type and its use to identify candidate genes regulating pod color.</title>
        <authorList>
            <person name="Motamayor J.C."/>
            <person name="Mockaitis K."/>
            <person name="Schmutz J."/>
            <person name="Haiminen N."/>
            <person name="Iii D.L."/>
            <person name="Cornejo O."/>
            <person name="Findley S.D."/>
            <person name="Zheng P."/>
            <person name="Utro F."/>
            <person name="Royaert S."/>
            <person name="Saski C."/>
            <person name="Jenkins J."/>
            <person name="Podicheti R."/>
            <person name="Zhao M."/>
            <person name="Scheffler B.E."/>
            <person name="Stack J.C."/>
            <person name="Feltus F.A."/>
            <person name="Mustiga G.M."/>
            <person name="Amores F."/>
            <person name="Phillips W."/>
            <person name="Marelli J.P."/>
            <person name="May G.D."/>
            <person name="Shapiro H."/>
            <person name="Ma J."/>
            <person name="Bustamante C.D."/>
            <person name="Schnell R.J."/>
            <person name="Main D."/>
            <person name="Gilbert D."/>
            <person name="Parida L."/>
            <person name="Kuhn D.N."/>
        </authorList>
    </citation>
    <scope>NUCLEOTIDE SEQUENCE [LARGE SCALE GENOMIC DNA]</scope>
    <source>
        <strain evidence="4">cv. Matina 1-6</strain>
    </source>
</reference>
<dbReference type="HOGENOM" id="CLU_1698668_0_0_1"/>
<keyword evidence="1" id="KW-0862">Zinc</keyword>
<evidence type="ECO:0000313" key="3">
    <source>
        <dbReference type="EMBL" id="EOY08823.1"/>
    </source>
</evidence>
<keyword evidence="1" id="KW-0863">Zinc-finger</keyword>
<dbReference type="EMBL" id="CM001883">
    <property type="protein sequence ID" value="EOY08823.1"/>
    <property type="molecule type" value="Genomic_DNA"/>
</dbReference>
<gene>
    <name evidence="3" type="ORF">TCM_024059</name>
</gene>
<keyword evidence="4" id="KW-1185">Reference proteome</keyword>
<dbReference type="Gramene" id="EOY08823">
    <property type="protein sequence ID" value="EOY08823"/>
    <property type="gene ID" value="TCM_024059"/>
</dbReference>
<dbReference type="GO" id="GO:0008270">
    <property type="term" value="F:zinc ion binding"/>
    <property type="evidence" value="ECO:0007669"/>
    <property type="project" value="UniProtKB-KW"/>
</dbReference>
<evidence type="ECO:0000256" key="1">
    <source>
        <dbReference type="PROSITE-ProRule" id="PRU00047"/>
    </source>
</evidence>
<evidence type="ECO:0000313" key="4">
    <source>
        <dbReference type="Proteomes" id="UP000026915"/>
    </source>
</evidence>
<dbReference type="PROSITE" id="PS50158">
    <property type="entry name" value="ZF_CCHC"/>
    <property type="match status" value="1"/>
</dbReference>
<proteinExistence type="predicted"/>
<accession>A0A061EVZ8</accession>
<keyword evidence="1" id="KW-0479">Metal-binding</keyword>
<dbReference type="SMART" id="SM00343">
    <property type="entry name" value="ZnF_C2HC"/>
    <property type="match status" value="1"/>
</dbReference>
<dbReference type="InParanoid" id="A0A061EVZ8"/>
<organism evidence="3 4">
    <name type="scientific">Theobroma cacao</name>
    <name type="common">Cacao</name>
    <name type="synonym">Cocoa</name>
    <dbReference type="NCBI Taxonomy" id="3641"/>
    <lineage>
        <taxon>Eukaryota</taxon>
        <taxon>Viridiplantae</taxon>
        <taxon>Streptophyta</taxon>
        <taxon>Embryophyta</taxon>
        <taxon>Tracheophyta</taxon>
        <taxon>Spermatophyta</taxon>
        <taxon>Magnoliopsida</taxon>
        <taxon>eudicotyledons</taxon>
        <taxon>Gunneridae</taxon>
        <taxon>Pentapetalae</taxon>
        <taxon>rosids</taxon>
        <taxon>malvids</taxon>
        <taxon>Malvales</taxon>
        <taxon>Malvaceae</taxon>
        <taxon>Byttnerioideae</taxon>
        <taxon>Theobroma</taxon>
    </lineage>
</organism>
<sequence length="155" mass="18212">MLAFLVELAMVAKRFRKLMGQRDRRLAKKGYKREQSSSWKNISKNDSNKKEDIICYECKKPGHFRSECPMLKEETPKKNKKSKKAMVVATWSDSDVLSSDVEEEKVERRANLCLMARDDESGYLLLLVIFQLMKFKNNMNASMMNLKSWHQNIRL</sequence>
<dbReference type="GO" id="GO:0003676">
    <property type="term" value="F:nucleic acid binding"/>
    <property type="evidence" value="ECO:0007669"/>
    <property type="project" value="InterPro"/>
</dbReference>
<evidence type="ECO:0000259" key="2">
    <source>
        <dbReference type="PROSITE" id="PS50158"/>
    </source>
</evidence>
<dbReference type="InterPro" id="IPR036875">
    <property type="entry name" value="Znf_CCHC_sf"/>
</dbReference>
<dbReference type="Proteomes" id="UP000026915">
    <property type="component" value="Chromosome 5"/>
</dbReference>